<feature type="compositionally biased region" description="Polar residues" evidence="2">
    <location>
        <begin position="167"/>
        <end position="178"/>
    </location>
</feature>
<reference evidence="4" key="2">
    <citation type="journal article" date="2016" name="Sci. Rep.">
        <title>Dictyocaulus viviparus genome, variome and transcriptome elucidate lungworm biology and support future intervention.</title>
        <authorList>
            <person name="McNulty S.N."/>
            <person name="Strube C."/>
            <person name="Rosa B.A."/>
            <person name="Martin J.C."/>
            <person name="Tyagi R."/>
            <person name="Choi Y.J."/>
            <person name="Wang Q."/>
            <person name="Hallsworth Pepin K."/>
            <person name="Zhang X."/>
            <person name="Ozersky P."/>
            <person name="Wilson R.K."/>
            <person name="Sternberg P.W."/>
            <person name="Gasser R.B."/>
            <person name="Mitreva M."/>
        </authorList>
    </citation>
    <scope>NUCLEOTIDE SEQUENCE [LARGE SCALE GENOMIC DNA]</scope>
    <source>
        <strain evidence="4">HannoverDv2000</strain>
    </source>
</reference>
<proteinExistence type="predicted"/>
<accession>A0A0D8XWY5</accession>
<sequence>MTKLTHQTQPEGHANMINEEDKHYKEQANYAHLQTSPTQQHPQLYSRPNTCAISVPAGSFSNASGSVAIPWSYLHPIPINFVPPGTIPIPIQNTDDSTAVRSPVCQFTLADQFGQMNSNNVCWAPMVSKPVPMAIPIPTPVPIHSAPLDPSQERITVASLQEPGHGASTSVTSPQHSGKLSKFEGDRRTFTINYEEQIAEKKRSPVCQFTLADQFGQMNSNNVCWAPMVSKPVPMAIPIPTPVPIHSAPLDPSQERITVASLQEPGHGASTSVTSPQHSGKLSKFEGDRRTFTINYEEQIAEKKRIEAENAERERCEDEKIMRERDDRIRREAEKQQRLMEEERLREQERERIRKSMEEALIRAKHEAEVTRKARVFKHVIEGAEKSPELERRLLGVDSETGDRILHEGTQQILRHLSLSEPETAPKMRNDKEKKTLTKEHITHIQPSKSSNDNATRHTNGVPEVRPTSSLNVSTPFRRTIPGRMSMRVTRKEKENAATDEFSRISVGTVNGSYDSIHAQDHRIPPSKIPVAASLHNAPICGGRSSSQSFCEPTSASHYRLTTTNLGGSKFTKDLVENPLFNPVSTRHRRPNKMRGITDSPVSLDSAESSGGGTTESSSGCNSSSESTSPQTVKSATVPAIVNYDPIAVTKFIPTLNNNELKIRSALVSSVAYLNQTPLSTSRFAKKLAEKGCAKQIEDNLAPEARRRAEANLSRTSSVQSLRGSIGNLAGWRGSVSNLAEDSPYLSRFKSMNPKYRSFNTKSTTEKQKEVIDRLCHLRESLRSRENFGMHSPILGHQIDINTGIPSSQNVIKT</sequence>
<feature type="compositionally biased region" description="Polar residues" evidence="2">
    <location>
        <begin position="467"/>
        <end position="477"/>
    </location>
</feature>
<keyword evidence="4" id="KW-1185">Reference proteome</keyword>
<feature type="region of interest" description="Disordered" evidence="2">
    <location>
        <begin position="582"/>
        <end position="635"/>
    </location>
</feature>
<feature type="region of interest" description="Disordered" evidence="2">
    <location>
        <begin position="163"/>
        <end position="182"/>
    </location>
</feature>
<dbReference type="AlphaFoldDB" id="A0A0D8XWY5"/>
<evidence type="ECO:0000313" key="3">
    <source>
        <dbReference type="EMBL" id="KJH49025.1"/>
    </source>
</evidence>
<keyword evidence="1" id="KW-0175">Coiled coil</keyword>
<feature type="region of interest" description="Disordered" evidence="2">
    <location>
        <begin position="265"/>
        <end position="284"/>
    </location>
</feature>
<feature type="compositionally biased region" description="Low complexity" evidence="2">
    <location>
        <begin position="615"/>
        <end position="629"/>
    </location>
</feature>
<evidence type="ECO:0000313" key="4">
    <source>
        <dbReference type="Proteomes" id="UP000053766"/>
    </source>
</evidence>
<feature type="compositionally biased region" description="Polar residues" evidence="2">
    <location>
        <begin position="269"/>
        <end position="280"/>
    </location>
</feature>
<gene>
    <name evidence="3" type="ORF">DICVIV_04863</name>
</gene>
<evidence type="ECO:0000256" key="2">
    <source>
        <dbReference type="SAM" id="MobiDB-lite"/>
    </source>
</evidence>
<feature type="coiled-coil region" evidence="1">
    <location>
        <begin position="294"/>
        <end position="359"/>
    </location>
</feature>
<dbReference type="OrthoDB" id="5874030at2759"/>
<feature type="compositionally biased region" description="Polar residues" evidence="2">
    <location>
        <begin position="445"/>
        <end position="459"/>
    </location>
</feature>
<dbReference type="Proteomes" id="UP000053766">
    <property type="component" value="Unassembled WGS sequence"/>
</dbReference>
<evidence type="ECO:0000256" key="1">
    <source>
        <dbReference type="SAM" id="Coils"/>
    </source>
</evidence>
<protein>
    <submittedName>
        <fullName evidence="3">Uncharacterized protein</fullName>
    </submittedName>
</protein>
<feature type="region of interest" description="Disordered" evidence="2">
    <location>
        <begin position="437"/>
        <end position="477"/>
    </location>
</feature>
<name>A0A0D8XWY5_DICVI</name>
<dbReference type="EMBL" id="KN716248">
    <property type="protein sequence ID" value="KJH49025.1"/>
    <property type="molecule type" value="Genomic_DNA"/>
</dbReference>
<organism evidence="3 4">
    <name type="scientific">Dictyocaulus viviparus</name>
    <name type="common">Bovine lungworm</name>
    <dbReference type="NCBI Taxonomy" id="29172"/>
    <lineage>
        <taxon>Eukaryota</taxon>
        <taxon>Metazoa</taxon>
        <taxon>Ecdysozoa</taxon>
        <taxon>Nematoda</taxon>
        <taxon>Chromadorea</taxon>
        <taxon>Rhabditida</taxon>
        <taxon>Rhabditina</taxon>
        <taxon>Rhabditomorpha</taxon>
        <taxon>Strongyloidea</taxon>
        <taxon>Metastrongylidae</taxon>
        <taxon>Dictyocaulus</taxon>
    </lineage>
</organism>
<reference evidence="3 4" key="1">
    <citation type="submission" date="2013-11" db="EMBL/GenBank/DDBJ databases">
        <title>Draft genome of the bovine lungworm Dictyocaulus viviparus.</title>
        <authorList>
            <person name="Mitreva M."/>
        </authorList>
    </citation>
    <scope>NUCLEOTIDE SEQUENCE [LARGE SCALE GENOMIC DNA]</scope>
    <source>
        <strain evidence="3 4">HannoverDv2000</strain>
    </source>
</reference>
<dbReference type="STRING" id="29172.A0A0D8XWY5"/>